<dbReference type="Gene3D" id="3.40.50.720">
    <property type="entry name" value="NAD(P)-binding Rossmann-like Domain"/>
    <property type="match status" value="1"/>
</dbReference>
<dbReference type="CDD" id="cd05233">
    <property type="entry name" value="SDR_c"/>
    <property type="match status" value="1"/>
</dbReference>
<organism evidence="2 3">
    <name type="scientific">Vreelandella arcis</name>
    <dbReference type="NCBI Taxonomy" id="416873"/>
    <lineage>
        <taxon>Bacteria</taxon>
        <taxon>Pseudomonadati</taxon>
        <taxon>Pseudomonadota</taxon>
        <taxon>Gammaproteobacteria</taxon>
        <taxon>Oceanospirillales</taxon>
        <taxon>Halomonadaceae</taxon>
        <taxon>Vreelandella</taxon>
    </lineage>
</organism>
<dbReference type="InterPro" id="IPR002347">
    <property type="entry name" value="SDR_fam"/>
</dbReference>
<dbReference type="EMBL" id="FNII01000006">
    <property type="protein sequence ID" value="SDN56509.1"/>
    <property type="molecule type" value="Genomic_DNA"/>
</dbReference>
<dbReference type="SUPFAM" id="SSF51735">
    <property type="entry name" value="NAD(P)-binding Rossmann-fold domains"/>
    <property type="match status" value="1"/>
</dbReference>
<gene>
    <name evidence="2" type="ORF">SAMN04487951_10635</name>
</gene>
<keyword evidence="3" id="KW-1185">Reference proteome</keyword>
<sequence>MPATFILNHHAYAEDPPMSQDAAQSQANQSHCAVVTGGARNIGQAIALRLQQDGYRVVVVDIVEPEAQSLQADSYQVDLSDAEATRRVMSEIAECFQVTRLINNVGIVAPALIEEAQLEDFDKLMHLNVRSALICTQSLLPNMKANGKGRIVLNTSRVVLGKEARTIYSATKGALQSMARTWALELADHGITVNCVAPGPIATSAFWQNNPPDSERARRIVENIPLKRMGQPEDVAQAVSFFCDERSGFITGQTLFVCGGVTVG</sequence>
<dbReference type="GO" id="GO:0030497">
    <property type="term" value="P:fatty acid elongation"/>
    <property type="evidence" value="ECO:0007669"/>
    <property type="project" value="TreeGrafter"/>
</dbReference>
<evidence type="ECO:0000256" key="1">
    <source>
        <dbReference type="ARBA" id="ARBA00006484"/>
    </source>
</evidence>
<dbReference type="GO" id="GO:0016616">
    <property type="term" value="F:oxidoreductase activity, acting on the CH-OH group of donors, NAD or NADP as acceptor"/>
    <property type="evidence" value="ECO:0007669"/>
    <property type="project" value="TreeGrafter"/>
</dbReference>
<evidence type="ECO:0000313" key="2">
    <source>
        <dbReference type="EMBL" id="SDN56509.1"/>
    </source>
</evidence>
<dbReference type="PANTHER" id="PTHR42760">
    <property type="entry name" value="SHORT-CHAIN DEHYDROGENASES/REDUCTASES FAMILY MEMBER"/>
    <property type="match status" value="1"/>
</dbReference>
<proteinExistence type="inferred from homology"/>
<comment type="similarity">
    <text evidence="1">Belongs to the short-chain dehydrogenases/reductases (SDR) family.</text>
</comment>
<dbReference type="FunFam" id="3.40.50.720:FF:000084">
    <property type="entry name" value="Short-chain dehydrogenase reductase"/>
    <property type="match status" value="1"/>
</dbReference>
<dbReference type="AlphaFoldDB" id="A0A1H0CF54"/>
<dbReference type="PANTHER" id="PTHR42760:SF129">
    <property type="entry name" value="OXIDOREDUCTASE"/>
    <property type="match status" value="1"/>
</dbReference>
<dbReference type="Proteomes" id="UP000199677">
    <property type="component" value="Unassembled WGS sequence"/>
</dbReference>
<evidence type="ECO:0000313" key="3">
    <source>
        <dbReference type="Proteomes" id="UP000199677"/>
    </source>
</evidence>
<dbReference type="Pfam" id="PF13561">
    <property type="entry name" value="adh_short_C2"/>
    <property type="match status" value="1"/>
</dbReference>
<dbReference type="STRING" id="416873.SAMN04487951_10635"/>
<dbReference type="InterPro" id="IPR036291">
    <property type="entry name" value="NAD(P)-bd_dom_sf"/>
</dbReference>
<name>A0A1H0CF54_9GAMM</name>
<accession>A0A1H0CF54</accession>
<dbReference type="PRINTS" id="PR00081">
    <property type="entry name" value="GDHRDH"/>
</dbReference>
<reference evidence="3" key="1">
    <citation type="submission" date="2016-10" db="EMBL/GenBank/DDBJ databases">
        <authorList>
            <person name="Varghese N."/>
            <person name="Submissions S."/>
        </authorList>
    </citation>
    <scope>NUCLEOTIDE SEQUENCE [LARGE SCALE GENOMIC DNA]</scope>
    <source>
        <strain evidence="3">CGMCC 1.6494</strain>
    </source>
</reference>
<protein>
    <submittedName>
        <fullName evidence="2">NAD(P)-dependent dehydrogenase, short-chain alcohol dehydrogenase family</fullName>
    </submittedName>
</protein>